<comment type="function">
    <text evidence="1 10">Controls the rotational direction of flagella during chemotaxis.</text>
</comment>
<keyword evidence="12" id="KW-1185">Reference proteome</keyword>
<name>A0A1N7CC71_9RHOO</name>
<evidence type="ECO:0000313" key="12">
    <source>
        <dbReference type="Proteomes" id="UP000186819"/>
    </source>
</evidence>
<keyword evidence="5 10" id="KW-0145">Chemotaxis</keyword>
<keyword evidence="10" id="KW-0997">Cell inner membrane</keyword>
<feature type="transmembrane region" description="Helical" evidence="10">
    <location>
        <begin position="25"/>
        <end position="48"/>
    </location>
</feature>
<evidence type="ECO:0000256" key="3">
    <source>
        <dbReference type="ARBA" id="ARBA00008281"/>
    </source>
</evidence>
<evidence type="ECO:0000256" key="1">
    <source>
        <dbReference type="ARBA" id="ARBA00002254"/>
    </source>
</evidence>
<keyword evidence="11" id="KW-0969">Cilium</keyword>
<dbReference type="RefSeq" id="WP_076604311.1">
    <property type="nucleotide sequence ID" value="NZ_FTMD01000023.1"/>
</dbReference>
<keyword evidence="9 10" id="KW-0472">Membrane</keyword>
<comment type="similarity">
    <text evidence="3 10">Belongs to the FliL family.</text>
</comment>
<evidence type="ECO:0000313" key="11">
    <source>
        <dbReference type="EMBL" id="SIR61004.1"/>
    </source>
</evidence>
<evidence type="ECO:0000256" key="8">
    <source>
        <dbReference type="ARBA" id="ARBA00022989"/>
    </source>
</evidence>
<dbReference type="GO" id="GO:0005886">
    <property type="term" value="C:plasma membrane"/>
    <property type="evidence" value="ECO:0007669"/>
    <property type="project" value="UniProtKB-SubCell"/>
</dbReference>
<evidence type="ECO:0000256" key="2">
    <source>
        <dbReference type="ARBA" id="ARBA00004162"/>
    </source>
</evidence>
<keyword evidence="4" id="KW-1003">Cell membrane</keyword>
<evidence type="ECO:0000256" key="5">
    <source>
        <dbReference type="ARBA" id="ARBA00022500"/>
    </source>
</evidence>
<comment type="subcellular location">
    <subcellularLocation>
        <location evidence="10">Cell inner membrane</location>
    </subcellularLocation>
    <subcellularLocation>
        <location evidence="2">Cell membrane</location>
        <topology evidence="2">Single-pass membrane protein</topology>
    </subcellularLocation>
</comment>
<keyword evidence="6 10" id="KW-0812">Transmembrane</keyword>
<dbReference type="Pfam" id="PF03748">
    <property type="entry name" value="FliL"/>
    <property type="match status" value="1"/>
</dbReference>
<evidence type="ECO:0000256" key="4">
    <source>
        <dbReference type="ARBA" id="ARBA00022475"/>
    </source>
</evidence>
<gene>
    <name evidence="11" type="ORF">SAMN05421829_12325</name>
</gene>
<keyword evidence="11" id="KW-0966">Cell projection</keyword>
<reference evidence="12" key="1">
    <citation type="submission" date="2017-01" db="EMBL/GenBank/DDBJ databases">
        <authorList>
            <person name="Varghese N."/>
            <person name="Submissions S."/>
        </authorList>
    </citation>
    <scope>NUCLEOTIDE SEQUENCE [LARGE SCALE GENOMIC DNA]</scope>
    <source>
        <strain evidence="12">ATCC 51758</strain>
    </source>
</reference>
<evidence type="ECO:0000256" key="10">
    <source>
        <dbReference type="RuleBase" id="RU364125"/>
    </source>
</evidence>
<evidence type="ECO:0000256" key="9">
    <source>
        <dbReference type="ARBA" id="ARBA00023136"/>
    </source>
</evidence>
<dbReference type="OrthoDB" id="5297029at2"/>
<dbReference type="EMBL" id="FTMD01000023">
    <property type="protein sequence ID" value="SIR61004.1"/>
    <property type="molecule type" value="Genomic_DNA"/>
</dbReference>
<dbReference type="STRING" id="34027.SAMN05421829_12325"/>
<organism evidence="11 12">
    <name type="scientific">Aromatoleum tolulyticum</name>
    <dbReference type="NCBI Taxonomy" id="34027"/>
    <lineage>
        <taxon>Bacteria</taxon>
        <taxon>Pseudomonadati</taxon>
        <taxon>Pseudomonadota</taxon>
        <taxon>Betaproteobacteria</taxon>
        <taxon>Rhodocyclales</taxon>
        <taxon>Rhodocyclaceae</taxon>
        <taxon>Aromatoleum</taxon>
    </lineage>
</organism>
<evidence type="ECO:0000256" key="7">
    <source>
        <dbReference type="ARBA" id="ARBA00022779"/>
    </source>
</evidence>
<dbReference type="GO" id="GO:0006935">
    <property type="term" value="P:chemotaxis"/>
    <property type="evidence" value="ECO:0007669"/>
    <property type="project" value="UniProtKB-KW"/>
</dbReference>
<keyword evidence="7 10" id="KW-0283">Flagellar rotation</keyword>
<dbReference type="InterPro" id="IPR005503">
    <property type="entry name" value="FliL"/>
</dbReference>
<dbReference type="PANTHER" id="PTHR35091">
    <property type="entry name" value="FLAGELLAR PROTEIN FLIL"/>
    <property type="match status" value="1"/>
</dbReference>
<proteinExistence type="inferred from homology"/>
<dbReference type="Proteomes" id="UP000186819">
    <property type="component" value="Unassembled WGS sequence"/>
</dbReference>
<dbReference type="PANTHER" id="PTHR35091:SF2">
    <property type="entry name" value="FLAGELLAR PROTEIN FLIL"/>
    <property type="match status" value="1"/>
</dbReference>
<keyword evidence="8 10" id="KW-1133">Transmembrane helix</keyword>
<evidence type="ECO:0000256" key="6">
    <source>
        <dbReference type="ARBA" id="ARBA00022692"/>
    </source>
</evidence>
<protein>
    <recommendedName>
        <fullName evidence="10">Flagellar protein FliL</fullName>
    </recommendedName>
</protein>
<accession>A0A1N7CC71</accession>
<dbReference type="AlphaFoldDB" id="A0A1N7CC71"/>
<sequence>MAKAPTPPPAAAEAPAPAPKRSKKLLILLIAAVLVVALLAVAVVGLLLMKKSQSADAAGDEAPAVAAVDLNKPPTFVPMDPFVVNLAPAEGERYLQVVMALRVADAKTGENLKAFMPEIRHQINLLLSSKLPSELSTMEGREALAGEILRRTNGVLGTPPAKAGDGKSVPAAGPIQAVLFNSFIIQ</sequence>
<dbReference type="GO" id="GO:0009425">
    <property type="term" value="C:bacterial-type flagellum basal body"/>
    <property type="evidence" value="ECO:0007669"/>
    <property type="project" value="InterPro"/>
</dbReference>
<dbReference type="GO" id="GO:0071978">
    <property type="term" value="P:bacterial-type flagellum-dependent swarming motility"/>
    <property type="evidence" value="ECO:0007669"/>
    <property type="project" value="TreeGrafter"/>
</dbReference>
<keyword evidence="11" id="KW-0282">Flagellum</keyword>